<dbReference type="RefSeq" id="XP_022345299.1">
    <property type="nucleotide sequence ID" value="XM_022489591.1"/>
</dbReference>
<dbReference type="PANTHER" id="PTHR21522">
    <property type="entry name" value="PROTON CHANNEL OTOP"/>
    <property type="match status" value="1"/>
</dbReference>
<dbReference type="AlphaFoldDB" id="A0A8B8EZ69"/>
<dbReference type="GO" id="GO:0005886">
    <property type="term" value="C:plasma membrane"/>
    <property type="evidence" value="ECO:0007669"/>
    <property type="project" value="UniProtKB-SubCell"/>
</dbReference>
<evidence type="ECO:0000256" key="9">
    <source>
        <dbReference type="ARBA" id="ARBA00023136"/>
    </source>
</evidence>
<evidence type="ECO:0000256" key="5">
    <source>
        <dbReference type="ARBA" id="ARBA00022692"/>
    </source>
</evidence>
<feature type="transmembrane region" description="Helical" evidence="11">
    <location>
        <begin position="478"/>
        <end position="499"/>
    </location>
</feature>
<evidence type="ECO:0000313" key="13">
    <source>
        <dbReference type="RefSeq" id="XP_022345299.1"/>
    </source>
</evidence>
<evidence type="ECO:0000256" key="1">
    <source>
        <dbReference type="ARBA" id="ARBA00004651"/>
    </source>
</evidence>
<keyword evidence="3" id="KW-0813">Transport</keyword>
<feature type="transmembrane region" description="Helical" evidence="11">
    <location>
        <begin position="338"/>
        <end position="354"/>
    </location>
</feature>
<evidence type="ECO:0000256" key="8">
    <source>
        <dbReference type="ARBA" id="ARBA00023065"/>
    </source>
</evidence>
<keyword evidence="6" id="KW-0375">Hydrogen ion transport</keyword>
<feature type="transmembrane region" description="Helical" evidence="11">
    <location>
        <begin position="112"/>
        <end position="131"/>
    </location>
</feature>
<evidence type="ECO:0000256" key="7">
    <source>
        <dbReference type="ARBA" id="ARBA00022989"/>
    </source>
</evidence>
<dbReference type="GO" id="GO:0015252">
    <property type="term" value="F:proton channel activity"/>
    <property type="evidence" value="ECO:0007669"/>
    <property type="project" value="InterPro"/>
</dbReference>
<proteinExistence type="inferred from homology"/>
<organism evidence="12 13">
    <name type="scientific">Crassostrea virginica</name>
    <name type="common">Eastern oyster</name>
    <dbReference type="NCBI Taxonomy" id="6565"/>
    <lineage>
        <taxon>Eukaryota</taxon>
        <taxon>Metazoa</taxon>
        <taxon>Spiralia</taxon>
        <taxon>Lophotrochozoa</taxon>
        <taxon>Mollusca</taxon>
        <taxon>Bivalvia</taxon>
        <taxon>Autobranchia</taxon>
        <taxon>Pteriomorphia</taxon>
        <taxon>Ostreida</taxon>
        <taxon>Ostreoidea</taxon>
        <taxon>Ostreidae</taxon>
        <taxon>Crassostrea</taxon>
    </lineage>
</organism>
<protein>
    <submittedName>
        <fullName evidence="13">Uncharacterized protein LOC111137892</fullName>
    </submittedName>
</protein>
<keyword evidence="4" id="KW-1003">Cell membrane</keyword>
<feature type="transmembrane region" description="Helical" evidence="11">
    <location>
        <begin position="438"/>
        <end position="458"/>
    </location>
</feature>
<feature type="transmembrane region" description="Helical" evidence="11">
    <location>
        <begin position="398"/>
        <end position="417"/>
    </location>
</feature>
<name>A0A8B8EZ69_CRAVI</name>
<dbReference type="InterPro" id="IPR004878">
    <property type="entry name" value="Otopetrin"/>
</dbReference>
<evidence type="ECO:0000256" key="10">
    <source>
        <dbReference type="ARBA" id="ARBA00023303"/>
    </source>
</evidence>
<dbReference type="OrthoDB" id="6197844at2759"/>
<dbReference type="PANTHER" id="PTHR21522:SF32">
    <property type="entry name" value="OTOPETRIN-2"/>
    <property type="match status" value="1"/>
</dbReference>
<feature type="transmembrane region" description="Helical" evidence="11">
    <location>
        <begin position="242"/>
        <end position="262"/>
    </location>
</feature>
<keyword evidence="7 11" id="KW-1133">Transmembrane helix</keyword>
<feature type="transmembrane region" description="Helical" evidence="11">
    <location>
        <begin position="186"/>
        <end position="206"/>
    </location>
</feature>
<feature type="transmembrane region" description="Helical" evidence="11">
    <location>
        <begin position="74"/>
        <end position="91"/>
    </location>
</feature>
<dbReference type="KEGG" id="cvn:111137892"/>
<accession>A0A8B8EZ69</accession>
<evidence type="ECO:0000256" key="2">
    <source>
        <dbReference type="ARBA" id="ARBA00006513"/>
    </source>
</evidence>
<dbReference type="GeneID" id="111137892"/>
<feature type="transmembrane region" description="Helical" evidence="11">
    <location>
        <begin position="33"/>
        <end position="54"/>
    </location>
</feature>
<sequence length="506" mass="57827">MQPLCSRLLVSALRLPMTAGNPRKSGSELKTDGMTSALVLLSAAFPISTILFFLSSRFKGTDLVSFNLYLASNAPFMLIALVFLISFLVTVMKNKTFWTKEHRERKQDPSALMQLAFLWIFGLAMVVQSCLKTIDTLHCVHITSNGFALGYIGRTVSSIAKAAYILLQTIFISLNFKKCFIKSSAWINFMFSNILFGNLVIWLGYISDRSANLYYFENTTLFNQTLNCNNSQSITYQAIHSMYTYMVPVTLEYILLATATVLKMLPTTNNTTSSSQNIQFIRTSESNNMKGVRTAGYFITIGVHVPIFVFALLIRFVFLHDVDVMMPYWEAMAAVQKLLTLIMLAVGFAFLEYRKSDAWRLSHDDYILLCCMVAKLIRLIVVTFSICVCKITRRYLLLSNNILYLFQLFYFTLYILMSRRPIRLGIIKSRVSIFIQTAFFVIMIARWGIAAFVFSVLGTDIITDEMVCVFGDRRQWTVIQFIVTPFSVFYDFCSAMHLYRSIHVHT</sequence>
<gene>
    <name evidence="13" type="primary">LOC111137892</name>
</gene>
<dbReference type="Proteomes" id="UP000694844">
    <property type="component" value="Chromosome 5"/>
</dbReference>
<feature type="transmembrane region" description="Helical" evidence="11">
    <location>
        <begin position="295"/>
        <end position="318"/>
    </location>
</feature>
<keyword evidence="5 11" id="KW-0812">Transmembrane</keyword>
<feature type="transmembrane region" description="Helical" evidence="11">
    <location>
        <begin position="366"/>
        <end position="386"/>
    </location>
</feature>
<evidence type="ECO:0000256" key="4">
    <source>
        <dbReference type="ARBA" id="ARBA00022475"/>
    </source>
</evidence>
<evidence type="ECO:0000256" key="11">
    <source>
        <dbReference type="SAM" id="Phobius"/>
    </source>
</evidence>
<reference evidence="13" key="1">
    <citation type="submission" date="2025-08" db="UniProtKB">
        <authorList>
            <consortium name="RefSeq"/>
        </authorList>
    </citation>
    <scope>IDENTIFICATION</scope>
    <source>
        <tissue evidence="13">Whole sample</tissue>
    </source>
</reference>
<keyword evidence="12" id="KW-1185">Reference proteome</keyword>
<evidence type="ECO:0000256" key="6">
    <source>
        <dbReference type="ARBA" id="ARBA00022781"/>
    </source>
</evidence>
<keyword evidence="9 11" id="KW-0472">Membrane</keyword>
<feature type="transmembrane region" description="Helical" evidence="11">
    <location>
        <begin position="151"/>
        <end position="174"/>
    </location>
</feature>
<keyword evidence="8" id="KW-0406">Ion transport</keyword>
<comment type="similarity">
    <text evidence="2">Belongs to the otopetrin family.</text>
</comment>
<comment type="subcellular location">
    <subcellularLocation>
        <location evidence="1">Cell membrane</location>
        <topology evidence="1">Multi-pass membrane protein</topology>
    </subcellularLocation>
</comment>
<evidence type="ECO:0000256" key="3">
    <source>
        <dbReference type="ARBA" id="ARBA00022448"/>
    </source>
</evidence>
<keyword evidence="10" id="KW-0407">Ion channel</keyword>
<evidence type="ECO:0000313" key="12">
    <source>
        <dbReference type="Proteomes" id="UP000694844"/>
    </source>
</evidence>